<evidence type="ECO:0000256" key="13">
    <source>
        <dbReference type="ARBA" id="ARBA00047588"/>
    </source>
</evidence>
<dbReference type="NCBIfam" id="TIGR00369">
    <property type="entry name" value="unchar_dom_1"/>
    <property type="match status" value="1"/>
</dbReference>
<comment type="caution">
    <text evidence="25">The sequence shown here is derived from an EMBL/GenBank/DDBJ whole genome shotgun (WGS) entry which is preliminary data.</text>
</comment>
<evidence type="ECO:0000313" key="26">
    <source>
        <dbReference type="Proteomes" id="UP000639338"/>
    </source>
</evidence>
<proteinExistence type="inferred from homology"/>
<dbReference type="InterPro" id="IPR039298">
    <property type="entry name" value="ACOT13"/>
</dbReference>
<evidence type="ECO:0000256" key="8">
    <source>
        <dbReference type="ARBA" id="ARBA00022990"/>
    </source>
</evidence>
<evidence type="ECO:0000259" key="24">
    <source>
        <dbReference type="Pfam" id="PF03061"/>
    </source>
</evidence>
<keyword evidence="6" id="KW-0963">Cytoplasm</keyword>
<protein>
    <recommendedName>
        <fullName evidence="20">Acyl-coenzyme A thioesterase 13</fullName>
    </recommendedName>
    <alternativeName>
        <fullName evidence="22">Hotdog-fold thioesterase superfamily member 2</fullName>
    </alternativeName>
    <alternativeName>
        <fullName evidence="21">Palmitoyl-CoA hydrolase</fullName>
    </alternativeName>
    <alternativeName>
        <fullName evidence="23">Thioesterase superfamily member 2</fullName>
    </alternativeName>
</protein>
<name>A0A834XLW1_APHGI</name>
<evidence type="ECO:0000256" key="11">
    <source>
        <dbReference type="ARBA" id="ARBA00023212"/>
    </source>
</evidence>
<dbReference type="InterPro" id="IPR003736">
    <property type="entry name" value="PAAI_dom"/>
</dbReference>
<evidence type="ECO:0000256" key="19">
    <source>
        <dbReference type="ARBA" id="ARBA00064709"/>
    </source>
</evidence>
<dbReference type="EMBL" id="JACMRX010000005">
    <property type="protein sequence ID" value="KAF7988386.1"/>
    <property type="molecule type" value="Genomic_DNA"/>
</dbReference>
<dbReference type="AlphaFoldDB" id="A0A834XLW1"/>
<reference evidence="25 26" key="1">
    <citation type="submission" date="2020-08" db="EMBL/GenBank/DDBJ databases">
        <title>Aphidius gifuensis genome sequencing and assembly.</title>
        <authorList>
            <person name="Du Z."/>
        </authorList>
    </citation>
    <scope>NUCLEOTIDE SEQUENCE [LARGE SCALE GENOMIC DNA]</scope>
    <source>
        <strain evidence="25">YNYX2018</strain>
        <tissue evidence="25">Adults</tissue>
    </source>
</reference>
<evidence type="ECO:0000256" key="4">
    <source>
        <dbReference type="ARBA" id="ARBA00004514"/>
    </source>
</evidence>
<evidence type="ECO:0000256" key="18">
    <source>
        <dbReference type="ARBA" id="ARBA00058205"/>
    </source>
</evidence>
<evidence type="ECO:0000256" key="22">
    <source>
        <dbReference type="ARBA" id="ARBA00081533"/>
    </source>
</evidence>
<organism evidence="25 26">
    <name type="scientific">Aphidius gifuensis</name>
    <name type="common">Parasitoid wasp</name>
    <dbReference type="NCBI Taxonomy" id="684658"/>
    <lineage>
        <taxon>Eukaryota</taxon>
        <taxon>Metazoa</taxon>
        <taxon>Ecdysozoa</taxon>
        <taxon>Arthropoda</taxon>
        <taxon>Hexapoda</taxon>
        <taxon>Insecta</taxon>
        <taxon>Pterygota</taxon>
        <taxon>Neoptera</taxon>
        <taxon>Endopterygota</taxon>
        <taxon>Hymenoptera</taxon>
        <taxon>Apocrita</taxon>
        <taxon>Ichneumonoidea</taxon>
        <taxon>Braconidae</taxon>
        <taxon>Aphidiinae</taxon>
        <taxon>Aphidius</taxon>
    </lineage>
</organism>
<dbReference type="GO" id="GO:0005739">
    <property type="term" value="C:mitochondrion"/>
    <property type="evidence" value="ECO:0007669"/>
    <property type="project" value="UniProtKB-SubCell"/>
</dbReference>
<keyword evidence="26" id="KW-1185">Reference proteome</keyword>
<evidence type="ECO:0000256" key="16">
    <source>
        <dbReference type="ARBA" id="ARBA00050199"/>
    </source>
</evidence>
<comment type="catalytic activity">
    <reaction evidence="15">
        <text>dodecanoyl-CoA + H2O = dodecanoate + CoA + H(+)</text>
        <dbReference type="Rhea" id="RHEA:30135"/>
        <dbReference type="ChEBI" id="CHEBI:15377"/>
        <dbReference type="ChEBI" id="CHEBI:15378"/>
        <dbReference type="ChEBI" id="CHEBI:18262"/>
        <dbReference type="ChEBI" id="CHEBI:57287"/>
        <dbReference type="ChEBI" id="CHEBI:57375"/>
    </reaction>
    <physiologicalReaction direction="left-to-right" evidence="15">
        <dbReference type="Rhea" id="RHEA:30136"/>
    </physiologicalReaction>
</comment>
<dbReference type="GO" id="GO:0005819">
    <property type="term" value="C:spindle"/>
    <property type="evidence" value="ECO:0007669"/>
    <property type="project" value="UniProtKB-SubCell"/>
</dbReference>
<evidence type="ECO:0000313" key="25">
    <source>
        <dbReference type="EMBL" id="KAF7988386.1"/>
    </source>
</evidence>
<comment type="similarity">
    <text evidence="5">Belongs to the thioesterase PaaI family.</text>
</comment>
<comment type="catalytic activity">
    <reaction evidence="17">
        <text>a fatty acyl-CoA + H2O = a fatty acid + CoA + H(+)</text>
        <dbReference type="Rhea" id="RHEA:16781"/>
        <dbReference type="ChEBI" id="CHEBI:15377"/>
        <dbReference type="ChEBI" id="CHEBI:15378"/>
        <dbReference type="ChEBI" id="CHEBI:28868"/>
        <dbReference type="ChEBI" id="CHEBI:57287"/>
        <dbReference type="ChEBI" id="CHEBI:77636"/>
    </reaction>
    <physiologicalReaction direction="left-to-right" evidence="17">
        <dbReference type="Rhea" id="RHEA:16782"/>
    </physiologicalReaction>
</comment>
<comment type="subcellular location">
    <subcellularLocation>
        <location evidence="3">Cytoplasm</location>
        <location evidence="3">Cytoskeleton</location>
        <location evidence="3">Spindle</location>
    </subcellularLocation>
    <subcellularLocation>
        <location evidence="4">Cytoplasm</location>
        <location evidence="4">Cytosol</location>
    </subcellularLocation>
    <subcellularLocation>
        <location evidence="2">Mitochondrion</location>
    </subcellularLocation>
    <subcellularLocation>
        <location evidence="1">Nucleus</location>
    </subcellularLocation>
</comment>
<dbReference type="Pfam" id="PF03061">
    <property type="entry name" value="4HBT"/>
    <property type="match status" value="1"/>
</dbReference>
<dbReference type="GO" id="GO:0006629">
    <property type="term" value="P:lipid metabolic process"/>
    <property type="evidence" value="ECO:0007669"/>
    <property type="project" value="UniProtKB-KW"/>
</dbReference>
<evidence type="ECO:0000256" key="6">
    <source>
        <dbReference type="ARBA" id="ARBA00022490"/>
    </source>
</evidence>
<sequence>MAQSKGLELIKALIQRSVSLKSYDYQCLKNVKVLSAGDGNIKAEFTVAEEHTNSAGALHGGCTTTLIDSISSFALMTDKTNNLPGVSVDLNISFLKKAVPGDVLTIDAQTIKAGRTLAFLKIEMAKKNDGSIIARGQHTKFIGF</sequence>
<dbReference type="SUPFAM" id="SSF54637">
    <property type="entry name" value="Thioesterase/thiol ester dehydrase-isomerase"/>
    <property type="match status" value="1"/>
</dbReference>
<evidence type="ECO:0000256" key="14">
    <source>
        <dbReference type="ARBA" id="ARBA00047969"/>
    </source>
</evidence>
<dbReference type="CDD" id="cd03443">
    <property type="entry name" value="PaaI_thioesterase"/>
    <property type="match status" value="1"/>
</dbReference>
<keyword evidence="10" id="KW-0496">Mitochondrion</keyword>
<accession>A0A834XLW1</accession>
<evidence type="ECO:0000256" key="5">
    <source>
        <dbReference type="ARBA" id="ARBA00008324"/>
    </source>
</evidence>
<evidence type="ECO:0000256" key="2">
    <source>
        <dbReference type="ARBA" id="ARBA00004173"/>
    </source>
</evidence>
<keyword evidence="12" id="KW-0539">Nucleus</keyword>
<keyword evidence="11" id="KW-0206">Cytoskeleton</keyword>
<gene>
    <name evidence="25" type="ORF">HCN44_000959</name>
</gene>
<dbReference type="GO" id="GO:0047617">
    <property type="term" value="F:fatty acyl-CoA hydrolase activity"/>
    <property type="evidence" value="ECO:0007669"/>
    <property type="project" value="InterPro"/>
</dbReference>
<evidence type="ECO:0000256" key="1">
    <source>
        <dbReference type="ARBA" id="ARBA00004123"/>
    </source>
</evidence>
<comment type="catalytic activity">
    <reaction evidence="16">
        <text>hexanoyl-CoA + H2O = hexanoate + CoA + H(+)</text>
        <dbReference type="Rhea" id="RHEA:40115"/>
        <dbReference type="ChEBI" id="CHEBI:15377"/>
        <dbReference type="ChEBI" id="CHEBI:15378"/>
        <dbReference type="ChEBI" id="CHEBI:17120"/>
        <dbReference type="ChEBI" id="CHEBI:57287"/>
        <dbReference type="ChEBI" id="CHEBI:62620"/>
    </reaction>
    <physiologicalReaction direction="left-to-right" evidence="16">
        <dbReference type="Rhea" id="RHEA:40116"/>
    </physiologicalReaction>
</comment>
<evidence type="ECO:0000256" key="21">
    <source>
        <dbReference type="ARBA" id="ARBA00075657"/>
    </source>
</evidence>
<evidence type="ECO:0000256" key="17">
    <source>
        <dbReference type="ARBA" id="ARBA00052976"/>
    </source>
</evidence>
<evidence type="ECO:0000256" key="9">
    <source>
        <dbReference type="ARBA" id="ARBA00023098"/>
    </source>
</evidence>
<comment type="catalytic activity">
    <reaction evidence="13">
        <text>octanoyl-CoA + H2O = octanoate + CoA + H(+)</text>
        <dbReference type="Rhea" id="RHEA:30143"/>
        <dbReference type="ChEBI" id="CHEBI:15377"/>
        <dbReference type="ChEBI" id="CHEBI:15378"/>
        <dbReference type="ChEBI" id="CHEBI:25646"/>
        <dbReference type="ChEBI" id="CHEBI:57287"/>
        <dbReference type="ChEBI" id="CHEBI:57386"/>
    </reaction>
    <physiologicalReaction direction="left-to-right" evidence="13">
        <dbReference type="Rhea" id="RHEA:30144"/>
    </physiologicalReaction>
</comment>
<dbReference type="PANTHER" id="PTHR21660:SF1">
    <property type="entry name" value="ACYL-COENZYME A THIOESTERASE 13"/>
    <property type="match status" value="1"/>
</dbReference>
<dbReference type="OrthoDB" id="46529at2759"/>
<evidence type="ECO:0000256" key="12">
    <source>
        <dbReference type="ARBA" id="ARBA00023242"/>
    </source>
</evidence>
<dbReference type="PANTHER" id="PTHR21660">
    <property type="entry name" value="THIOESTERASE SUPERFAMILY MEMBER-RELATED"/>
    <property type="match status" value="1"/>
</dbReference>
<evidence type="ECO:0000256" key="10">
    <source>
        <dbReference type="ARBA" id="ARBA00023128"/>
    </source>
</evidence>
<evidence type="ECO:0000256" key="15">
    <source>
        <dbReference type="ARBA" id="ARBA00048074"/>
    </source>
</evidence>
<keyword evidence="8" id="KW-0007">Acetylation</keyword>
<keyword evidence="7" id="KW-0378">Hydrolase</keyword>
<evidence type="ECO:0000256" key="23">
    <source>
        <dbReference type="ARBA" id="ARBA00083956"/>
    </source>
</evidence>
<dbReference type="GO" id="GO:0005634">
    <property type="term" value="C:nucleus"/>
    <property type="evidence" value="ECO:0007669"/>
    <property type="project" value="UniProtKB-SubCell"/>
</dbReference>
<feature type="domain" description="Thioesterase" evidence="24">
    <location>
        <begin position="56"/>
        <end position="131"/>
    </location>
</feature>
<dbReference type="InterPro" id="IPR006683">
    <property type="entry name" value="Thioestr_dom"/>
</dbReference>
<evidence type="ECO:0000256" key="7">
    <source>
        <dbReference type="ARBA" id="ARBA00022801"/>
    </source>
</evidence>
<keyword evidence="9" id="KW-0443">Lipid metabolism</keyword>
<comment type="subunit">
    <text evidence="19">Homotetramer. Interacts with PCTP.</text>
</comment>
<comment type="function">
    <text evidence="18">Catalyzes the hydrolysis of acyl-CoAs into free fatty acids and coenzyme A (CoASH), regulating their respective intracellular levels. Has acyl-CoA thioesterase activity towards medium (C12) and long-chain (C18) fatty acyl-CoA substrates. Can also hydrolyze 3-hydroxyphenylacetyl-CoA and 3,4-dihydroxyphenylacetyl-CoA (in vitro). May play a role in controlling adaptive thermogenesis.</text>
</comment>
<dbReference type="GO" id="GO:0005829">
    <property type="term" value="C:cytosol"/>
    <property type="evidence" value="ECO:0007669"/>
    <property type="project" value="UniProtKB-SubCell"/>
</dbReference>
<dbReference type="FunFam" id="3.10.129.10:FF:000021">
    <property type="entry name" value="Acyl-coenzyme A thioesterase 13"/>
    <property type="match status" value="1"/>
</dbReference>
<comment type="catalytic activity">
    <reaction evidence="14">
        <text>decanoyl-CoA + H2O = decanoate + CoA + H(+)</text>
        <dbReference type="Rhea" id="RHEA:40059"/>
        <dbReference type="ChEBI" id="CHEBI:15377"/>
        <dbReference type="ChEBI" id="CHEBI:15378"/>
        <dbReference type="ChEBI" id="CHEBI:27689"/>
        <dbReference type="ChEBI" id="CHEBI:57287"/>
        <dbReference type="ChEBI" id="CHEBI:61430"/>
    </reaction>
    <physiologicalReaction direction="left-to-right" evidence="14">
        <dbReference type="Rhea" id="RHEA:40060"/>
    </physiologicalReaction>
</comment>
<dbReference type="Proteomes" id="UP000639338">
    <property type="component" value="Unassembled WGS sequence"/>
</dbReference>
<dbReference type="Gene3D" id="3.10.129.10">
    <property type="entry name" value="Hotdog Thioesterase"/>
    <property type="match status" value="1"/>
</dbReference>
<evidence type="ECO:0000256" key="3">
    <source>
        <dbReference type="ARBA" id="ARBA00004186"/>
    </source>
</evidence>
<dbReference type="InterPro" id="IPR029069">
    <property type="entry name" value="HotDog_dom_sf"/>
</dbReference>
<evidence type="ECO:0000256" key="20">
    <source>
        <dbReference type="ARBA" id="ARBA00067273"/>
    </source>
</evidence>